<keyword evidence="2" id="KW-1185">Reference proteome</keyword>
<gene>
    <name evidence="1" type="ORF">Cch01nite_11650</name>
</gene>
<dbReference type="RefSeq" id="WP_203749823.1">
    <property type="nucleotide sequence ID" value="NZ_BONK01000003.1"/>
</dbReference>
<accession>A0A919NZB4</accession>
<dbReference type="Proteomes" id="UP000632740">
    <property type="component" value="Unassembled WGS sequence"/>
</dbReference>
<dbReference type="AlphaFoldDB" id="A0A919NZB4"/>
<dbReference type="EMBL" id="BONK01000003">
    <property type="protein sequence ID" value="GIG20441.1"/>
    <property type="molecule type" value="Genomic_DNA"/>
</dbReference>
<evidence type="ECO:0000313" key="1">
    <source>
        <dbReference type="EMBL" id="GIG20441.1"/>
    </source>
</evidence>
<comment type="caution">
    <text evidence="1">The sequence shown here is derived from an EMBL/GenBank/DDBJ whole genome shotgun (WGS) entry which is preliminary data.</text>
</comment>
<proteinExistence type="predicted"/>
<organism evidence="1 2">
    <name type="scientific">Cellulomonas chitinilytica</name>
    <dbReference type="NCBI Taxonomy" id="398759"/>
    <lineage>
        <taxon>Bacteria</taxon>
        <taxon>Bacillati</taxon>
        <taxon>Actinomycetota</taxon>
        <taxon>Actinomycetes</taxon>
        <taxon>Micrococcales</taxon>
        <taxon>Cellulomonadaceae</taxon>
        <taxon>Cellulomonas</taxon>
    </lineage>
</organism>
<sequence>MTATVDHVHFEFFDSSGFTAGTTKTKKIHLPAHGTLSETSVTASATPFDASNEDRQLKVTSIAIRSKIPNAATNDDPTVRVEVESVGPDAPFIWYLNLAIVEP</sequence>
<protein>
    <submittedName>
        <fullName evidence="1">Uncharacterized protein</fullName>
    </submittedName>
</protein>
<name>A0A919NZB4_9CELL</name>
<evidence type="ECO:0000313" key="2">
    <source>
        <dbReference type="Proteomes" id="UP000632740"/>
    </source>
</evidence>
<reference evidence="1" key="1">
    <citation type="submission" date="2021-01" db="EMBL/GenBank/DDBJ databases">
        <title>Whole genome shotgun sequence of Cellulomonas chitinilytica NBRC 110799.</title>
        <authorList>
            <person name="Komaki H."/>
            <person name="Tamura T."/>
        </authorList>
    </citation>
    <scope>NUCLEOTIDE SEQUENCE</scope>
    <source>
        <strain evidence="1">NBRC 110799</strain>
    </source>
</reference>